<dbReference type="EMBL" id="RDQH01000329">
    <property type="protein sequence ID" value="RXI04755.1"/>
    <property type="molecule type" value="Genomic_DNA"/>
</dbReference>
<reference evidence="1 2" key="1">
    <citation type="submission" date="2018-10" db="EMBL/GenBank/DDBJ databases">
        <title>A high-quality apple genome assembly.</title>
        <authorList>
            <person name="Hu J."/>
        </authorList>
    </citation>
    <scope>NUCLEOTIDE SEQUENCE [LARGE SCALE GENOMIC DNA]</scope>
    <source>
        <strain evidence="2">cv. HFTH1</strain>
        <tissue evidence="1">Young leaf</tissue>
    </source>
</reference>
<gene>
    <name evidence="1" type="ORF">DVH24_039029</name>
</gene>
<sequence>MLLVMFLENWLFDKSISTTSLNFPISSESGPTRELDDKFRCNIWLSSHKEDDILEVNKLDPNVTWLGCLVDRVHTGYVFTLNAIKLLKLPMSTGMLPLMLEMLKSTYRSDVDRFSREAGIVVFNEFFPKSNPFKFLRLNKQARVLAACGVEASIVKLFESKERYSRFFKEQSVVGKNLVNEFPLISKSQSLEALERLVSSPAMSLFSATPRNSRFGTLRPMFAGRLLEI</sequence>
<name>A0A498KG69_MALDO</name>
<dbReference type="AlphaFoldDB" id="A0A498KG69"/>
<evidence type="ECO:0000313" key="1">
    <source>
        <dbReference type="EMBL" id="RXI04755.1"/>
    </source>
</evidence>
<dbReference type="Proteomes" id="UP000290289">
    <property type="component" value="Chromosome 3"/>
</dbReference>
<accession>A0A498KG69</accession>
<protein>
    <submittedName>
        <fullName evidence="1">Uncharacterized protein</fullName>
    </submittedName>
</protein>
<organism evidence="1 2">
    <name type="scientific">Malus domestica</name>
    <name type="common">Apple</name>
    <name type="synonym">Pyrus malus</name>
    <dbReference type="NCBI Taxonomy" id="3750"/>
    <lineage>
        <taxon>Eukaryota</taxon>
        <taxon>Viridiplantae</taxon>
        <taxon>Streptophyta</taxon>
        <taxon>Embryophyta</taxon>
        <taxon>Tracheophyta</taxon>
        <taxon>Spermatophyta</taxon>
        <taxon>Magnoliopsida</taxon>
        <taxon>eudicotyledons</taxon>
        <taxon>Gunneridae</taxon>
        <taxon>Pentapetalae</taxon>
        <taxon>rosids</taxon>
        <taxon>fabids</taxon>
        <taxon>Rosales</taxon>
        <taxon>Rosaceae</taxon>
        <taxon>Amygdaloideae</taxon>
        <taxon>Maleae</taxon>
        <taxon>Malus</taxon>
    </lineage>
</organism>
<keyword evidence="2" id="KW-1185">Reference proteome</keyword>
<comment type="caution">
    <text evidence="1">The sequence shown here is derived from an EMBL/GenBank/DDBJ whole genome shotgun (WGS) entry which is preliminary data.</text>
</comment>
<proteinExistence type="predicted"/>
<evidence type="ECO:0000313" key="2">
    <source>
        <dbReference type="Proteomes" id="UP000290289"/>
    </source>
</evidence>